<gene>
    <name evidence="3" type="ORF">EEDITHA_LOCUS17581</name>
</gene>
<feature type="region of interest" description="Disordered" evidence="2">
    <location>
        <begin position="1"/>
        <end position="104"/>
    </location>
</feature>
<evidence type="ECO:0000313" key="3">
    <source>
        <dbReference type="EMBL" id="CAH2103022.1"/>
    </source>
</evidence>
<dbReference type="EMBL" id="CAKOGL010000025">
    <property type="protein sequence ID" value="CAH2103022.1"/>
    <property type="molecule type" value="Genomic_DNA"/>
</dbReference>
<feature type="region of interest" description="Disordered" evidence="2">
    <location>
        <begin position="121"/>
        <end position="152"/>
    </location>
</feature>
<evidence type="ECO:0000256" key="2">
    <source>
        <dbReference type="SAM" id="MobiDB-lite"/>
    </source>
</evidence>
<feature type="compositionally biased region" description="Polar residues" evidence="2">
    <location>
        <begin position="56"/>
        <end position="65"/>
    </location>
</feature>
<name>A0AAU9UYA6_EUPED</name>
<feature type="region of interest" description="Disordered" evidence="2">
    <location>
        <begin position="356"/>
        <end position="475"/>
    </location>
</feature>
<feature type="compositionally biased region" description="Low complexity" evidence="2">
    <location>
        <begin position="76"/>
        <end position="98"/>
    </location>
</feature>
<comment type="caution">
    <text evidence="3">The sequence shown here is derived from an EMBL/GenBank/DDBJ whole genome shotgun (WGS) entry which is preliminary data.</text>
</comment>
<accession>A0AAU9UYA6</accession>
<keyword evidence="4" id="KW-1185">Reference proteome</keyword>
<feature type="compositionally biased region" description="Low complexity" evidence="2">
    <location>
        <begin position="446"/>
        <end position="463"/>
    </location>
</feature>
<dbReference type="AlphaFoldDB" id="A0AAU9UYA6"/>
<evidence type="ECO:0000256" key="1">
    <source>
        <dbReference type="SAM" id="Coils"/>
    </source>
</evidence>
<feature type="compositionally biased region" description="Low complexity" evidence="2">
    <location>
        <begin position="12"/>
        <end position="42"/>
    </location>
</feature>
<dbReference type="Proteomes" id="UP001153954">
    <property type="component" value="Unassembled WGS sequence"/>
</dbReference>
<evidence type="ECO:0008006" key="5">
    <source>
        <dbReference type="Google" id="ProtNLM"/>
    </source>
</evidence>
<feature type="coiled-coil region" evidence="1">
    <location>
        <begin position="258"/>
        <end position="299"/>
    </location>
</feature>
<feature type="compositionally biased region" description="Polar residues" evidence="2">
    <location>
        <begin position="367"/>
        <end position="376"/>
    </location>
</feature>
<protein>
    <recommendedName>
        <fullName evidence="5">Gag-like protein</fullName>
    </recommendedName>
</protein>
<organism evidence="3 4">
    <name type="scientific">Euphydryas editha</name>
    <name type="common">Edith's checkerspot</name>
    <dbReference type="NCBI Taxonomy" id="104508"/>
    <lineage>
        <taxon>Eukaryota</taxon>
        <taxon>Metazoa</taxon>
        <taxon>Ecdysozoa</taxon>
        <taxon>Arthropoda</taxon>
        <taxon>Hexapoda</taxon>
        <taxon>Insecta</taxon>
        <taxon>Pterygota</taxon>
        <taxon>Neoptera</taxon>
        <taxon>Endopterygota</taxon>
        <taxon>Lepidoptera</taxon>
        <taxon>Glossata</taxon>
        <taxon>Ditrysia</taxon>
        <taxon>Papilionoidea</taxon>
        <taxon>Nymphalidae</taxon>
        <taxon>Nymphalinae</taxon>
        <taxon>Euphydryas</taxon>
    </lineage>
</organism>
<reference evidence="3" key="1">
    <citation type="submission" date="2022-03" db="EMBL/GenBank/DDBJ databases">
        <authorList>
            <person name="Tunstrom K."/>
        </authorList>
    </citation>
    <scope>NUCLEOTIDE SEQUENCE</scope>
</reference>
<evidence type="ECO:0000313" key="4">
    <source>
        <dbReference type="Proteomes" id="UP001153954"/>
    </source>
</evidence>
<sequence>MITRSKSAAAKGPSQGQPNGPSQGQPNGPSQYQPSGPSHGQPNGPSQGQPEGPSQGHPNGPSQGQPKGPSQGHPNGPSQGQPKGPSQGQPKGPSQGQPDGVMEVLEDISITSLSETDLGRKRLYSGGSEDTATETEAGVAAKSIPRSAAKRGKAHTLTCARAALRERVERDCEEGFEAALQRRAFCKQKEVGDPTEEVPIVLDDVDRRGAEELMVASEANINLILGLTGKSVSLRGGYAAKIRRAAGSIREVLESLVARNESDEVRRLRADNNRLSRELELVRQEVRSYRREFEDSRKKAAESSNMKENADFMRDLAHIVGNIVDGHLSKLQRSAAPSCRPPLAGDNAPLARATRAALEEKGRGSAAPSTEVVTQTGREEYPALPQASRKGKGKGKGKGKEVEWTAFGPSTSKEAAPQLAESRAEPAASWTEVVSRKSAAKKKKTTSAPPAKTAAPKKPAAPAQPEKKGTTKPKLALPRSSAVIIKLRPEAAARGAIYGSALLKAETSVDLKELGIGPLRIRQSATGARLIEIPGPTSGEKADALAARLRETLAEEVEVLRPEKKAELRISGLSDAVSAERLTIAVAKEGGCSAGQVLVRNIRTGQMGPGSAHIELPAAAAKKLLQAGSIEVGWTKATMVLTAALCAIAAVRQATKQPDVRPPLIARCARTPIGRQAT</sequence>
<proteinExistence type="predicted"/>
<keyword evidence="1" id="KW-0175">Coiled coil</keyword>